<feature type="transmembrane region" description="Helical" evidence="1">
    <location>
        <begin position="6"/>
        <end position="31"/>
    </location>
</feature>
<name>A0A2P2IH65_RHIMU</name>
<evidence type="ECO:0000313" key="2">
    <source>
        <dbReference type="EMBL" id="MBW80517.1"/>
    </source>
</evidence>
<proteinExistence type="predicted"/>
<protein>
    <submittedName>
        <fullName evidence="2">Uncharacterized protein</fullName>
    </submittedName>
</protein>
<organism evidence="2">
    <name type="scientific">Rhizophora mucronata</name>
    <name type="common">Asiatic mangrove</name>
    <dbReference type="NCBI Taxonomy" id="61149"/>
    <lineage>
        <taxon>Eukaryota</taxon>
        <taxon>Viridiplantae</taxon>
        <taxon>Streptophyta</taxon>
        <taxon>Embryophyta</taxon>
        <taxon>Tracheophyta</taxon>
        <taxon>Spermatophyta</taxon>
        <taxon>Magnoliopsida</taxon>
        <taxon>eudicotyledons</taxon>
        <taxon>Gunneridae</taxon>
        <taxon>Pentapetalae</taxon>
        <taxon>rosids</taxon>
        <taxon>fabids</taxon>
        <taxon>Malpighiales</taxon>
        <taxon>Rhizophoraceae</taxon>
        <taxon>Rhizophora</taxon>
    </lineage>
</organism>
<evidence type="ECO:0000256" key="1">
    <source>
        <dbReference type="SAM" id="Phobius"/>
    </source>
</evidence>
<keyword evidence="1" id="KW-1133">Transmembrane helix</keyword>
<sequence>MAINSFSLNFVTCSSQLSSFLATLFIICLCISKIRK</sequence>
<dbReference type="EMBL" id="GGEC01000034">
    <property type="protein sequence ID" value="MBW80517.1"/>
    <property type="molecule type" value="Transcribed_RNA"/>
</dbReference>
<keyword evidence="1" id="KW-0812">Transmembrane</keyword>
<dbReference type="AlphaFoldDB" id="A0A2P2IH65"/>
<accession>A0A2P2IH65</accession>
<keyword evidence="1" id="KW-0472">Membrane</keyword>
<reference evidence="2" key="1">
    <citation type="submission" date="2018-02" db="EMBL/GenBank/DDBJ databases">
        <title>Rhizophora mucronata_Transcriptome.</title>
        <authorList>
            <person name="Meera S.P."/>
            <person name="Sreeshan A."/>
            <person name="Augustine A."/>
        </authorList>
    </citation>
    <scope>NUCLEOTIDE SEQUENCE</scope>
    <source>
        <tissue evidence="2">Leaf</tissue>
    </source>
</reference>